<dbReference type="AlphaFoldDB" id="A0A1J7J725"/>
<dbReference type="InParanoid" id="A0A1J7J725"/>
<feature type="compositionally biased region" description="Polar residues" evidence="1">
    <location>
        <begin position="14"/>
        <end position="26"/>
    </location>
</feature>
<accession>A0A1J7J725</accession>
<protein>
    <submittedName>
        <fullName evidence="2">Uncharacterized protein</fullName>
    </submittedName>
</protein>
<dbReference type="EMBL" id="KV875107">
    <property type="protein sequence ID" value="OIW23306.1"/>
    <property type="molecule type" value="Genomic_DNA"/>
</dbReference>
<sequence length="114" mass="12903">MSHSKSNIPCIRHASTSRTPYSTTQNRSKRAKTSGTWRCCAERAWSEKDKTQWTLASELDKRCTEILDKCRGVVSLLYGRLIAGRMFSDVDADDAICMPEIVIARPLEVRCHPT</sequence>
<feature type="region of interest" description="Disordered" evidence="1">
    <location>
        <begin position="1"/>
        <end position="34"/>
    </location>
</feature>
<name>A0A1J7J725_9PEZI</name>
<reference evidence="2 3" key="1">
    <citation type="submission" date="2016-10" db="EMBL/GenBank/DDBJ databases">
        <title>Draft genome sequence of Coniochaeta ligniaria NRRL30616, a lignocellulolytic fungus for bioabatement of inhibitors in plant biomass hydrolysates.</title>
        <authorList>
            <consortium name="DOE Joint Genome Institute"/>
            <person name="Jimenez D.J."/>
            <person name="Hector R.E."/>
            <person name="Riley R."/>
            <person name="Sun H."/>
            <person name="Grigoriev I.V."/>
            <person name="Van Elsas J.D."/>
            <person name="Nichols N.N."/>
        </authorList>
    </citation>
    <scope>NUCLEOTIDE SEQUENCE [LARGE SCALE GENOMIC DNA]</scope>
    <source>
        <strain evidence="2 3">NRRL 30616</strain>
    </source>
</reference>
<evidence type="ECO:0000313" key="2">
    <source>
        <dbReference type="EMBL" id="OIW23306.1"/>
    </source>
</evidence>
<evidence type="ECO:0000256" key="1">
    <source>
        <dbReference type="SAM" id="MobiDB-lite"/>
    </source>
</evidence>
<evidence type="ECO:0000313" key="3">
    <source>
        <dbReference type="Proteomes" id="UP000182658"/>
    </source>
</evidence>
<gene>
    <name evidence="2" type="ORF">CONLIGDRAFT_686743</name>
</gene>
<organism evidence="2 3">
    <name type="scientific">Coniochaeta ligniaria NRRL 30616</name>
    <dbReference type="NCBI Taxonomy" id="1408157"/>
    <lineage>
        <taxon>Eukaryota</taxon>
        <taxon>Fungi</taxon>
        <taxon>Dikarya</taxon>
        <taxon>Ascomycota</taxon>
        <taxon>Pezizomycotina</taxon>
        <taxon>Sordariomycetes</taxon>
        <taxon>Sordariomycetidae</taxon>
        <taxon>Coniochaetales</taxon>
        <taxon>Coniochaetaceae</taxon>
        <taxon>Coniochaeta</taxon>
    </lineage>
</organism>
<keyword evidence="3" id="KW-1185">Reference proteome</keyword>
<dbReference type="Proteomes" id="UP000182658">
    <property type="component" value="Unassembled WGS sequence"/>
</dbReference>
<proteinExistence type="predicted"/>